<sequence length="475" mass="49995">QVSLAGSIPNLGFNPCMSCIAGALSAIDSWSHHHIVFFLQYFVVALAQSLPLSALGLILQIDLDGRAHPEEVNTFYANALLVPALFKPMPGLLSDSLRLRGIGRRPVLVFIQILWCAALVQAANSRSRSSYFVFYSALALCCGAAEAVLDGASVELMQELELSGAEVQATSFAFKTAGSLVARMASPLTLAAFSSHHTAAKVCVVAPLAAVGISMCASFPAIRRADRGASSGVPWCWQSGVLAGAFFLFIRGAVPTEEDTFASFISTKVSGVWVGIRNASGSLGGFAALCCFQALPVEITKNLRLTILITTCQAVLVGGGLRLFLSTVDLSSFPWLYALCTALGGAADSLAFLPNLAICADCAPKDFGALGFAVLSLFLDLGDQVSSRLAALLTEAYHIGNGKDRSWAHLGSYVVLCRLFMLLPLCLLLLPGFGRKGTSYATDNSSQVPSGIQAAENTVGESPRSFDAQHGALQS</sequence>
<dbReference type="Pfam" id="PF03092">
    <property type="entry name" value="BT1"/>
    <property type="match status" value="2"/>
</dbReference>
<feature type="transmembrane region" description="Helical" evidence="7">
    <location>
        <begin position="199"/>
        <end position="222"/>
    </location>
</feature>
<gene>
    <name evidence="8" type="ORF">SCF082_LOCUS2764</name>
</gene>
<keyword evidence="5 7" id="KW-1133">Transmembrane helix</keyword>
<comment type="caution">
    <text evidence="8">The sequence shown here is derived from an EMBL/GenBank/DDBJ whole genome shotgun (WGS) entry which is preliminary data.</text>
</comment>
<evidence type="ECO:0000313" key="8">
    <source>
        <dbReference type="EMBL" id="CAK8991691.1"/>
    </source>
</evidence>
<name>A0ABP0HN73_9DINO</name>
<feature type="transmembrane region" description="Helical" evidence="7">
    <location>
        <begin position="234"/>
        <end position="254"/>
    </location>
</feature>
<feature type="transmembrane region" description="Helical" evidence="7">
    <location>
        <begin position="274"/>
        <end position="295"/>
    </location>
</feature>
<evidence type="ECO:0000256" key="4">
    <source>
        <dbReference type="ARBA" id="ARBA00022692"/>
    </source>
</evidence>
<comment type="similarity">
    <text evidence="2">Belongs to the major facilitator superfamily. Folate-biopterin transporter (TC 2.A.71) family.</text>
</comment>
<evidence type="ECO:0000313" key="9">
    <source>
        <dbReference type="Proteomes" id="UP001642464"/>
    </source>
</evidence>
<dbReference type="EMBL" id="CAXAMM010001359">
    <property type="protein sequence ID" value="CAK8991691.1"/>
    <property type="molecule type" value="Genomic_DNA"/>
</dbReference>
<evidence type="ECO:0000256" key="7">
    <source>
        <dbReference type="SAM" id="Phobius"/>
    </source>
</evidence>
<protein>
    <submittedName>
        <fullName evidence="8">Uncharacterized protein</fullName>
    </submittedName>
</protein>
<dbReference type="Gene3D" id="1.20.1250.20">
    <property type="entry name" value="MFS general substrate transporter like domains"/>
    <property type="match status" value="1"/>
</dbReference>
<dbReference type="InterPro" id="IPR039309">
    <property type="entry name" value="BT1"/>
</dbReference>
<accession>A0ABP0HN73</accession>
<dbReference type="SUPFAM" id="SSF103473">
    <property type="entry name" value="MFS general substrate transporter"/>
    <property type="match status" value="1"/>
</dbReference>
<keyword evidence="9" id="KW-1185">Reference proteome</keyword>
<dbReference type="Proteomes" id="UP001642464">
    <property type="component" value="Unassembled WGS sequence"/>
</dbReference>
<feature type="transmembrane region" description="Helical" evidence="7">
    <location>
        <begin position="410"/>
        <end position="430"/>
    </location>
</feature>
<evidence type="ECO:0000256" key="2">
    <source>
        <dbReference type="ARBA" id="ARBA00007015"/>
    </source>
</evidence>
<keyword evidence="3" id="KW-0813">Transport</keyword>
<reference evidence="8 9" key="1">
    <citation type="submission" date="2024-02" db="EMBL/GenBank/DDBJ databases">
        <authorList>
            <person name="Chen Y."/>
            <person name="Shah S."/>
            <person name="Dougan E. K."/>
            <person name="Thang M."/>
            <person name="Chan C."/>
        </authorList>
    </citation>
    <scope>NUCLEOTIDE SEQUENCE [LARGE SCALE GENOMIC DNA]</scope>
</reference>
<evidence type="ECO:0000256" key="1">
    <source>
        <dbReference type="ARBA" id="ARBA00004141"/>
    </source>
</evidence>
<feature type="non-terminal residue" evidence="8">
    <location>
        <position position="1"/>
    </location>
</feature>
<proteinExistence type="inferred from homology"/>
<organism evidence="8 9">
    <name type="scientific">Durusdinium trenchii</name>
    <dbReference type="NCBI Taxonomy" id="1381693"/>
    <lineage>
        <taxon>Eukaryota</taxon>
        <taxon>Sar</taxon>
        <taxon>Alveolata</taxon>
        <taxon>Dinophyceae</taxon>
        <taxon>Suessiales</taxon>
        <taxon>Symbiodiniaceae</taxon>
        <taxon>Durusdinium</taxon>
    </lineage>
</organism>
<dbReference type="PANTHER" id="PTHR31585">
    <property type="entry name" value="FOLATE-BIOPTERIN TRANSPORTER 1, CHLOROPLASTIC"/>
    <property type="match status" value="1"/>
</dbReference>
<dbReference type="InterPro" id="IPR036259">
    <property type="entry name" value="MFS_trans_sf"/>
</dbReference>
<evidence type="ECO:0000256" key="3">
    <source>
        <dbReference type="ARBA" id="ARBA00022448"/>
    </source>
</evidence>
<comment type="subcellular location">
    <subcellularLocation>
        <location evidence="1">Membrane</location>
        <topology evidence="1">Multi-pass membrane protein</topology>
    </subcellularLocation>
</comment>
<feature type="transmembrane region" description="Helical" evidence="7">
    <location>
        <begin position="38"/>
        <end position="59"/>
    </location>
</feature>
<evidence type="ECO:0000256" key="5">
    <source>
        <dbReference type="ARBA" id="ARBA00022989"/>
    </source>
</evidence>
<feature type="transmembrane region" description="Helical" evidence="7">
    <location>
        <begin position="130"/>
        <end position="152"/>
    </location>
</feature>
<dbReference type="PANTHER" id="PTHR31585:SF0">
    <property type="entry name" value="FOLATE-BIOPTERIN TRANSPORTER 1, CHLOROPLASTIC"/>
    <property type="match status" value="1"/>
</dbReference>
<feature type="transmembrane region" description="Helical" evidence="7">
    <location>
        <begin position="307"/>
        <end position="325"/>
    </location>
</feature>
<keyword evidence="4 7" id="KW-0812">Transmembrane</keyword>
<evidence type="ECO:0000256" key="6">
    <source>
        <dbReference type="ARBA" id="ARBA00023136"/>
    </source>
</evidence>
<keyword evidence="6 7" id="KW-0472">Membrane</keyword>